<evidence type="ECO:0000313" key="3">
    <source>
        <dbReference type="EMBL" id="KUL43904.1"/>
    </source>
</evidence>
<feature type="signal peptide" evidence="2">
    <location>
        <begin position="1"/>
        <end position="20"/>
    </location>
</feature>
<keyword evidence="2" id="KW-0732">Signal</keyword>
<accession>A0A0X3VH23</accession>
<evidence type="ECO:0000313" key="4">
    <source>
        <dbReference type="Proteomes" id="UP000053923"/>
    </source>
</evidence>
<dbReference type="EMBL" id="LLZG01000028">
    <property type="protein sequence ID" value="KUL43904.1"/>
    <property type="molecule type" value="Genomic_DNA"/>
</dbReference>
<comment type="caution">
    <text evidence="3">The sequence shown here is derived from an EMBL/GenBank/DDBJ whole genome shotgun (WGS) entry which is preliminary data.</text>
</comment>
<feature type="compositionally biased region" description="Pro residues" evidence="1">
    <location>
        <begin position="28"/>
        <end position="43"/>
    </location>
</feature>
<protein>
    <recommendedName>
        <fullName evidence="5">Lipoprotein</fullName>
    </recommendedName>
</protein>
<feature type="region of interest" description="Disordered" evidence="1">
    <location>
        <begin position="24"/>
        <end position="144"/>
    </location>
</feature>
<feature type="region of interest" description="Disordered" evidence="1">
    <location>
        <begin position="154"/>
        <end position="173"/>
    </location>
</feature>
<reference evidence="4" key="1">
    <citation type="submission" date="2015-10" db="EMBL/GenBank/DDBJ databases">
        <authorList>
            <person name="Ju K.-S."/>
            <person name="Doroghazi J.R."/>
            <person name="Metcalf W.W."/>
        </authorList>
    </citation>
    <scope>NUCLEOTIDE SEQUENCE [LARGE SCALE GENOMIC DNA]</scope>
    <source>
        <strain evidence="4">NRRL 3151</strain>
    </source>
</reference>
<dbReference type="AlphaFoldDB" id="A0A0X3VH23"/>
<evidence type="ECO:0000256" key="2">
    <source>
        <dbReference type="SAM" id="SignalP"/>
    </source>
</evidence>
<dbReference type="OrthoDB" id="4338732at2"/>
<feature type="compositionally biased region" description="Basic residues" evidence="1">
    <location>
        <begin position="97"/>
        <end position="112"/>
    </location>
</feature>
<dbReference type="Proteomes" id="UP000053923">
    <property type="component" value="Unassembled WGS sequence"/>
</dbReference>
<proteinExistence type="predicted"/>
<feature type="compositionally biased region" description="Low complexity" evidence="1">
    <location>
        <begin position="73"/>
        <end position="96"/>
    </location>
</feature>
<dbReference type="PROSITE" id="PS51257">
    <property type="entry name" value="PROKAR_LIPOPROTEIN"/>
    <property type="match status" value="1"/>
</dbReference>
<feature type="chain" id="PRO_5039297557" description="Lipoprotein" evidence="2">
    <location>
        <begin position="21"/>
        <end position="173"/>
    </location>
</feature>
<organism evidence="3 4">
    <name type="scientific">Streptomyces regalis</name>
    <dbReference type="NCBI Taxonomy" id="68262"/>
    <lineage>
        <taxon>Bacteria</taxon>
        <taxon>Bacillati</taxon>
        <taxon>Actinomycetota</taxon>
        <taxon>Actinomycetes</taxon>
        <taxon>Kitasatosporales</taxon>
        <taxon>Streptomycetaceae</taxon>
        <taxon>Streptomyces</taxon>
    </lineage>
</organism>
<gene>
    <name evidence="3" type="ORF">ADL12_06580</name>
</gene>
<name>A0A0X3VH23_9ACTN</name>
<sequence length="173" mass="18167">MHRTTTTATLLVTVAFSALSGCVTVPRSPAPGPPPVPSQPPATQPGGEEDPRIVQAPAREALAQTGPSPSPAPTASAARSASPTVPPAAHTPAAPRSHPRPLPHPHPRHQHREPHGPAVDTPKRPHIEIPDMSESVRNEAPKGNADLCTLGKKYGGWRADSPESRICEQTYGH</sequence>
<evidence type="ECO:0008006" key="5">
    <source>
        <dbReference type="Google" id="ProtNLM"/>
    </source>
</evidence>
<evidence type="ECO:0000256" key="1">
    <source>
        <dbReference type="SAM" id="MobiDB-lite"/>
    </source>
</evidence>
<feature type="compositionally biased region" description="Basic and acidic residues" evidence="1">
    <location>
        <begin position="121"/>
        <end position="140"/>
    </location>
</feature>
<keyword evidence="4" id="KW-1185">Reference proteome</keyword>